<gene>
    <name evidence="16" type="primary">sepA_2</name>
    <name evidence="16" type="ORF">MCCS_05170</name>
</gene>
<dbReference type="Gene3D" id="1.10.390.10">
    <property type="entry name" value="Neutral Protease Domain 2"/>
    <property type="match status" value="1"/>
</dbReference>
<sequence length="505" mass="54947">MNRKMLALSLSASLLATAVTTEHADAKQTYKQQEIKAKVQNKKDVKNVLKQVPGAKNLKKLYKHYEVTAVQTDSLGYTHYTLQPKAKGKFATDQEIKVHTDKAGNVVLVNGETDAKAVNPANNVTIDKNTAISNAFNAVGINQNAAKNLGGETVKSADVVIDSKTNKLVYEVEMITVTPKVSHWKVLVDAGNGQVVEKLNLIQHAATTGTGRGVLGDTKTININSLSGGYTLEDITRRGVISSYSYNPSTGAANVISDRDRVFDGASQRAGVDANFYAGQVYNYYKNKFGRESYDNYGSPIYSVVHVNNLGGSDNTNNAAWIGDKMVYGDGDGRTFVALSGAKDIVAHEITHGVTQETANLEYYGQSGALNESFSDVFAYFLDPQDALIGEDVYTPGVSGDALRSMSNPGAFDQPSTMSQYVNTYADNGGVHINSGIPNKIAYDTIRQLGIQKSEQIYYRALTQYLTSTSDFWDAKYALAQSAYDLYGQNDANIVWSTWYYAGVQ</sequence>
<dbReference type="InterPro" id="IPR013856">
    <property type="entry name" value="Peptidase_M4_domain"/>
</dbReference>
<dbReference type="OrthoDB" id="291295at2"/>
<dbReference type="InterPro" id="IPR050728">
    <property type="entry name" value="Zinc_Metalloprotease_M4"/>
</dbReference>
<dbReference type="InterPro" id="IPR027268">
    <property type="entry name" value="Peptidase_M4/M1_CTD_sf"/>
</dbReference>
<evidence type="ECO:0000259" key="14">
    <source>
        <dbReference type="Pfam" id="PF03413"/>
    </source>
</evidence>
<evidence type="ECO:0000256" key="6">
    <source>
        <dbReference type="ARBA" id="ARBA00022801"/>
    </source>
</evidence>
<dbReference type="GeneID" id="35294659"/>
<dbReference type="InterPro" id="IPR023612">
    <property type="entry name" value="Peptidase_M4"/>
</dbReference>
<comment type="cofactor">
    <cofactor evidence="1 11">
        <name>Zn(2+)</name>
        <dbReference type="ChEBI" id="CHEBI:29105"/>
    </cofactor>
</comment>
<name>A0A1W7A9A8_9STAP</name>
<comment type="similarity">
    <text evidence="2 11">Belongs to the peptidase M4 family.</text>
</comment>
<dbReference type="InterPro" id="IPR025711">
    <property type="entry name" value="PepSY"/>
</dbReference>
<evidence type="ECO:0000259" key="15">
    <source>
        <dbReference type="Pfam" id="PF07504"/>
    </source>
</evidence>
<keyword evidence="6 11" id="KW-0378">Hydrolase</keyword>
<accession>A0A1W7A9A8</accession>
<evidence type="ECO:0000256" key="9">
    <source>
        <dbReference type="ARBA" id="ARBA00023145"/>
    </source>
</evidence>
<keyword evidence="3 11" id="KW-0645">Protease</keyword>
<evidence type="ECO:0000259" key="13">
    <source>
        <dbReference type="Pfam" id="PF02868"/>
    </source>
</evidence>
<dbReference type="Pfam" id="PF02868">
    <property type="entry name" value="Peptidase_M4_C"/>
    <property type="match status" value="1"/>
</dbReference>
<dbReference type="GO" id="GO:0046872">
    <property type="term" value="F:metal ion binding"/>
    <property type="evidence" value="ECO:0007669"/>
    <property type="project" value="UniProtKB-UniRule"/>
</dbReference>
<dbReference type="Proteomes" id="UP000194154">
    <property type="component" value="Chromosome"/>
</dbReference>
<feature type="domain" description="Peptidase M4 C-terminal" evidence="13">
    <location>
        <begin position="359"/>
        <end position="504"/>
    </location>
</feature>
<evidence type="ECO:0000256" key="3">
    <source>
        <dbReference type="ARBA" id="ARBA00022670"/>
    </source>
</evidence>
<feature type="active site" evidence="10">
    <location>
        <position position="349"/>
    </location>
</feature>
<dbReference type="PANTHER" id="PTHR33794">
    <property type="entry name" value="BACILLOLYSIN"/>
    <property type="match status" value="1"/>
</dbReference>
<evidence type="ECO:0000313" key="17">
    <source>
        <dbReference type="Proteomes" id="UP000194154"/>
    </source>
</evidence>
<evidence type="ECO:0000256" key="4">
    <source>
        <dbReference type="ARBA" id="ARBA00022723"/>
    </source>
</evidence>
<feature type="domain" description="FTP" evidence="15">
    <location>
        <begin position="64"/>
        <end position="112"/>
    </location>
</feature>
<dbReference type="STRING" id="1855823.MCCS_05170"/>
<feature type="chain" id="PRO_5023111565" description="Neutral metalloproteinase" evidence="11">
    <location>
        <begin position="25"/>
        <end position="505"/>
    </location>
</feature>
<dbReference type="RefSeq" id="WP_086041854.1">
    <property type="nucleotide sequence ID" value="NZ_CBCRZA010000013.1"/>
</dbReference>
<dbReference type="AlphaFoldDB" id="A0A1W7A9A8"/>
<feature type="domain" description="PepSY" evidence="14">
    <location>
        <begin position="145"/>
        <end position="198"/>
    </location>
</feature>
<dbReference type="GO" id="GO:0005576">
    <property type="term" value="C:extracellular region"/>
    <property type="evidence" value="ECO:0007669"/>
    <property type="project" value="UniProtKB-SubCell"/>
</dbReference>
<evidence type="ECO:0000259" key="12">
    <source>
        <dbReference type="Pfam" id="PF01447"/>
    </source>
</evidence>
<dbReference type="GO" id="GO:0006508">
    <property type="term" value="P:proteolysis"/>
    <property type="evidence" value="ECO:0007669"/>
    <property type="project" value="UniProtKB-KW"/>
</dbReference>
<comment type="function">
    <text evidence="11">Extracellular zinc metalloprotease.</text>
</comment>
<dbReference type="KEGG" id="mcak:MCCS_05170"/>
<feature type="domain" description="Peptidase M4" evidence="12">
    <location>
        <begin position="208"/>
        <end position="356"/>
    </location>
</feature>
<evidence type="ECO:0000256" key="2">
    <source>
        <dbReference type="ARBA" id="ARBA00009388"/>
    </source>
</evidence>
<dbReference type="Pfam" id="PF07504">
    <property type="entry name" value="FTP"/>
    <property type="match status" value="1"/>
</dbReference>
<dbReference type="SUPFAM" id="SSF55486">
    <property type="entry name" value="Metalloproteases ('zincins'), catalytic domain"/>
    <property type="match status" value="1"/>
</dbReference>
<evidence type="ECO:0000256" key="8">
    <source>
        <dbReference type="ARBA" id="ARBA00023049"/>
    </source>
</evidence>
<feature type="signal peptide" evidence="11">
    <location>
        <begin position="1"/>
        <end position="24"/>
    </location>
</feature>
<comment type="subcellular location">
    <subcellularLocation>
        <location evidence="11">Secreted</location>
    </subcellularLocation>
</comment>
<evidence type="ECO:0000256" key="11">
    <source>
        <dbReference type="RuleBase" id="RU366073"/>
    </source>
</evidence>
<dbReference type="InterPro" id="IPR001570">
    <property type="entry name" value="Peptidase_M4_C_domain"/>
</dbReference>
<dbReference type="GO" id="GO:0004222">
    <property type="term" value="F:metalloendopeptidase activity"/>
    <property type="evidence" value="ECO:0007669"/>
    <property type="project" value="UniProtKB-UniRule"/>
</dbReference>
<protein>
    <recommendedName>
        <fullName evidence="11">Neutral metalloproteinase</fullName>
        <ecNumber evidence="11">3.4.24.-</ecNumber>
    </recommendedName>
</protein>
<keyword evidence="7 11" id="KW-0862">Zinc</keyword>
<dbReference type="EC" id="3.4.24.-" evidence="11"/>
<reference evidence="16 17" key="1">
    <citation type="journal article" date="2017" name="Int. J. Syst. Evol. Microbiol.">
        <title>Macrococcus canis sp. nov., a skin bacterium associated with infections in dogs.</title>
        <authorList>
            <person name="Gobeli Brawand S."/>
            <person name="Cotting K."/>
            <person name="Gomez-Sanz E."/>
            <person name="Collaud A."/>
            <person name="Thomann A."/>
            <person name="Brodard I."/>
            <person name="Rodriguez-Campos S."/>
            <person name="Strauss C."/>
            <person name="Perreten V."/>
        </authorList>
    </citation>
    <scope>NUCLEOTIDE SEQUENCE [LARGE SCALE GENOMIC DNA]</scope>
    <source>
        <strain evidence="16 17">KM45013</strain>
    </source>
</reference>
<keyword evidence="8 11" id="KW-0482">Metalloprotease</keyword>
<evidence type="ECO:0000313" key="16">
    <source>
        <dbReference type="EMBL" id="ARQ06168.1"/>
    </source>
</evidence>
<evidence type="ECO:0000256" key="1">
    <source>
        <dbReference type="ARBA" id="ARBA00001947"/>
    </source>
</evidence>
<evidence type="ECO:0000256" key="5">
    <source>
        <dbReference type="ARBA" id="ARBA00022729"/>
    </source>
</evidence>
<keyword evidence="9" id="KW-0865">Zymogen</keyword>
<dbReference type="InterPro" id="IPR011096">
    <property type="entry name" value="FTP_domain"/>
</dbReference>
<evidence type="ECO:0000256" key="7">
    <source>
        <dbReference type="ARBA" id="ARBA00022833"/>
    </source>
</evidence>
<dbReference type="Pfam" id="PF03413">
    <property type="entry name" value="PepSY"/>
    <property type="match status" value="1"/>
</dbReference>
<feature type="active site" description="Proton donor" evidence="10">
    <location>
        <position position="432"/>
    </location>
</feature>
<dbReference type="Pfam" id="PF01447">
    <property type="entry name" value="Peptidase_M4"/>
    <property type="match status" value="1"/>
</dbReference>
<keyword evidence="5 11" id="KW-0732">Signal</keyword>
<evidence type="ECO:0000256" key="10">
    <source>
        <dbReference type="PIRSR" id="PIRSR623612-1"/>
    </source>
</evidence>
<keyword evidence="11" id="KW-0964">Secreted</keyword>
<dbReference type="CDD" id="cd09597">
    <property type="entry name" value="M4_TLP"/>
    <property type="match status" value="1"/>
</dbReference>
<dbReference type="PANTHER" id="PTHR33794:SF1">
    <property type="entry name" value="BACILLOLYSIN"/>
    <property type="match status" value="1"/>
</dbReference>
<dbReference type="EMBL" id="CP021059">
    <property type="protein sequence ID" value="ARQ06168.1"/>
    <property type="molecule type" value="Genomic_DNA"/>
</dbReference>
<organism evidence="16 17">
    <name type="scientific">Macrococcoides canis</name>
    <dbReference type="NCBI Taxonomy" id="1855823"/>
    <lineage>
        <taxon>Bacteria</taxon>
        <taxon>Bacillati</taxon>
        <taxon>Bacillota</taxon>
        <taxon>Bacilli</taxon>
        <taxon>Bacillales</taxon>
        <taxon>Staphylococcaceae</taxon>
        <taxon>Macrococcoides</taxon>
    </lineage>
</organism>
<dbReference type="Gene3D" id="3.10.170.10">
    <property type="match status" value="1"/>
</dbReference>
<keyword evidence="17" id="KW-1185">Reference proteome</keyword>
<keyword evidence="4" id="KW-0479">Metal-binding</keyword>
<dbReference type="Gene3D" id="3.10.450.40">
    <property type="match status" value="1"/>
</dbReference>
<proteinExistence type="inferred from homology"/>
<dbReference type="PRINTS" id="PR00730">
    <property type="entry name" value="THERMOLYSIN"/>
</dbReference>